<keyword evidence="12" id="KW-1185">Reference proteome</keyword>
<feature type="region of interest" description="Disordered" evidence="9">
    <location>
        <begin position="1"/>
        <end position="28"/>
    </location>
</feature>
<evidence type="ECO:0000256" key="10">
    <source>
        <dbReference type="SAM" id="Phobius"/>
    </source>
</evidence>
<dbReference type="InterPro" id="IPR045863">
    <property type="entry name" value="CorA_TM1_TM2"/>
</dbReference>
<evidence type="ECO:0000256" key="5">
    <source>
        <dbReference type="ARBA" id="ARBA00022692"/>
    </source>
</evidence>
<name>A0AA39KAB1_ARMTA</name>
<evidence type="ECO:0000256" key="9">
    <source>
        <dbReference type="SAM" id="MobiDB-lite"/>
    </source>
</evidence>
<comment type="caution">
    <text evidence="11">The sequence shown here is derived from an EMBL/GenBank/DDBJ whole genome shotgun (WGS) entry which is preliminary data.</text>
</comment>
<dbReference type="GO" id="GO:0000287">
    <property type="term" value="F:magnesium ion binding"/>
    <property type="evidence" value="ECO:0007669"/>
    <property type="project" value="TreeGrafter"/>
</dbReference>
<sequence>MSIASVPRFPTSGNRRHSGPSAPWPWVNTEDEVDNEQLRSEAHPIPELCSHVDCNDCWKGYPQSRFPNWTPFQVRRSQILHAIDKVNQDIPYVIYHIDVDNRGYFMDSGKYEVTEQTKGDFWKLLIHHQRPMGTRVRALFVENMSGPVLQMLGTKYNIEPFFFSSLLSWIPSRFQEEVQPGTGDHITITLRFFKTMGAVVASDRSSTPSTTPSTTSEDFLAREQVIDTQVPLVLRTGDRCTLVCDLLAIHLIRNVEGNTLISYHANMSAGTETSTQYLHERILFAGQSVYWQRILQRSSQDPTFILLMFIWHAVYSWDEAFEALYTHICWLEGHVLDPHSVFLTNELHNLRAHHLHFTSSLEDLRKSVLFILNTPNPAMDNLPQWEREFSRILLQKECQNLLSEVDRLEMNRRMQDERIKNYISLVFITANIYDNKHAKKLTESAAKDSAVMKQIAFLTMVFLPFSFVATIFGMNVGEFNPDSKGTLLNFFEIAVALTLLTIWVVMAFMTRHLFMFETTFWLRFLWPWMLLKQAYRNRKREGGPRV</sequence>
<dbReference type="RefSeq" id="XP_060329796.1">
    <property type="nucleotide sequence ID" value="XM_060479311.1"/>
</dbReference>
<keyword evidence="4" id="KW-1003">Cell membrane</keyword>
<dbReference type="PANTHER" id="PTHR46494:SF1">
    <property type="entry name" value="CORA FAMILY METAL ION TRANSPORTER (EUROFUNG)"/>
    <property type="match status" value="1"/>
</dbReference>
<keyword evidence="7 10" id="KW-0472">Membrane</keyword>
<dbReference type="InterPro" id="IPR045861">
    <property type="entry name" value="CorA_cytoplasmic_dom"/>
</dbReference>
<evidence type="ECO:0000256" key="4">
    <source>
        <dbReference type="ARBA" id="ARBA00022475"/>
    </source>
</evidence>
<feature type="transmembrane region" description="Helical" evidence="10">
    <location>
        <begin position="455"/>
        <end position="474"/>
    </location>
</feature>
<dbReference type="GeneID" id="85362859"/>
<dbReference type="GO" id="GO:0005886">
    <property type="term" value="C:plasma membrane"/>
    <property type="evidence" value="ECO:0007669"/>
    <property type="project" value="UniProtKB-SubCell"/>
</dbReference>
<protein>
    <submittedName>
        <fullName evidence="11">Uncharacterized protein</fullName>
    </submittedName>
</protein>
<organism evidence="11 12">
    <name type="scientific">Armillaria tabescens</name>
    <name type="common">Ringless honey mushroom</name>
    <name type="synonym">Agaricus tabescens</name>
    <dbReference type="NCBI Taxonomy" id="1929756"/>
    <lineage>
        <taxon>Eukaryota</taxon>
        <taxon>Fungi</taxon>
        <taxon>Dikarya</taxon>
        <taxon>Basidiomycota</taxon>
        <taxon>Agaricomycotina</taxon>
        <taxon>Agaricomycetes</taxon>
        <taxon>Agaricomycetidae</taxon>
        <taxon>Agaricales</taxon>
        <taxon>Marasmiineae</taxon>
        <taxon>Physalacriaceae</taxon>
        <taxon>Desarmillaria</taxon>
    </lineage>
</organism>
<keyword evidence="6 10" id="KW-1133">Transmembrane helix</keyword>
<keyword evidence="8" id="KW-0175">Coiled coil</keyword>
<dbReference type="SUPFAM" id="SSF143865">
    <property type="entry name" value="CorA soluble domain-like"/>
    <property type="match status" value="1"/>
</dbReference>
<comment type="similarity">
    <text evidence="2">Belongs to the CorA metal ion transporter (MIT) (TC 1.A.35) family.</text>
</comment>
<dbReference type="Gene3D" id="1.20.58.340">
    <property type="entry name" value="Magnesium transport protein CorA, transmembrane region"/>
    <property type="match status" value="1"/>
</dbReference>
<dbReference type="InterPro" id="IPR002523">
    <property type="entry name" value="MgTranspt_CorA/ZnTranspt_ZntB"/>
</dbReference>
<dbReference type="AlphaFoldDB" id="A0AA39KAB1"/>
<evidence type="ECO:0000313" key="12">
    <source>
        <dbReference type="Proteomes" id="UP001175211"/>
    </source>
</evidence>
<dbReference type="Proteomes" id="UP001175211">
    <property type="component" value="Unassembled WGS sequence"/>
</dbReference>
<keyword evidence="3" id="KW-0813">Transport</keyword>
<evidence type="ECO:0000256" key="8">
    <source>
        <dbReference type="SAM" id="Coils"/>
    </source>
</evidence>
<dbReference type="GO" id="GO:0015087">
    <property type="term" value="F:cobalt ion transmembrane transporter activity"/>
    <property type="evidence" value="ECO:0007669"/>
    <property type="project" value="TreeGrafter"/>
</dbReference>
<dbReference type="EMBL" id="JAUEPS010000021">
    <property type="protein sequence ID" value="KAK0457484.1"/>
    <property type="molecule type" value="Genomic_DNA"/>
</dbReference>
<feature type="transmembrane region" description="Helical" evidence="10">
    <location>
        <begin position="486"/>
        <end position="506"/>
    </location>
</feature>
<evidence type="ECO:0000256" key="1">
    <source>
        <dbReference type="ARBA" id="ARBA00004651"/>
    </source>
</evidence>
<gene>
    <name evidence="11" type="ORF">EV420DRAFT_1688707</name>
</gene>
<evidence type="ECO:0000256" key="6">
    <source>
        <dbReference type="ARBA" id="ARBA00022989"/>
    </source>
</evidence>
<evidence type="ECO:0000256" key="3">
    <source>
        <dbReference type="ARBA" id="ARBA00022448"/>
    </source>
</evidence>
<dbReference type="GO" id="GO:0050897">
    <property type="term" value="F:cobalt ion binding"/>
    <property type="evidence" value="ECO:0007669"/>
    <property type="project" value="TreeGrafter"/>
</dbReference>
<dbReference type="GO" id="GO:0015095">
    <property type="term" value="F:magnesium ion transmembrane transporter activity"/>
    <property type="evidence" value="ECO:0007669"/>
    <property type="project" value="TreeGrafter"/>
</dbReference>
<dbReference type="SUPFAM" id="SSF144083">
    <property type="entry name" value="Magnesium transport protein CorA, transmembrane region"/>
    <property type="match status" value="1"/>
</dbReference>
<comment type="subcellular location">
    <subcellularLocation>
        <location evidence="1">Cell membrane</location>
        <topology evidence="1">Multi-pass membrane protein</topology>
    </subcellularLocation>
</comment>
<accession>A0AA39KAB1</accession>
<reference evidence="11" key="1">
    <citation type="submission" date="2023-06" db="EMBL/GenBank/DDBJ databases">
        <authorList>
            <consortium name="Lawrence Berkeley National Laboratory"/>
            <person name="Ahrendt S."/>
            <person name="Sahu N."/>
            <person name="Indic B."/>
            <person name="Wong-Bajracharya J."/>
            <person name="Merenyi Z."/>
            <person name="Ke H.-M."/>
            <person name="Monk M."/>
            <person name="Kocsube S."/>
            <person name="Drula E."/>
            <person name="Lipzen A."/>
            <person name="Balint B."/>
            <person name="Henrissat B."/>
            <person name="Andreopoulos B."/>
            <person name="Martin F.M."/>
            <person name="Harder C.B."/>
            <person name="Rigling D."/>
            <person name="Ford K.L."/>
            <person name="Foster G.D."/>
            <person name="Pangilinan J."/>
            <person name="Papanicolaou A."/>
            <person name="Barry K."/>
            <person name="LaButti K."/>
            <person name="Viragh M."/>
            <person name="Koriabine M."/>
            <person name="Yan M."/>
            <person name="Riley R."/>
            <person name="Champramary S."/>
            <person name="Plett K.L."/>
            <person name="Tsai I.J."/>
            <person name="Slot J."/>
            <person name="Sipos G."/>
            <person name="Plett J."/>
            <person name="Nagy L.G."/>
            <person name="Grigoriev I.V."/>
        </authorList>
    </citation>
    <scope>NUCLEOTIDE SEQUENCE</scope>
    <source>
        <strain evidence="11">CCBAS 213</strain>
    </source>
</reference>
<feature type="coiled-coil region" evidence="8">
    <location>
        <begin position="391"/>
        <end position="418"/>
    </location>
</feature>
<evidence type="ECO:0000256" key="7">
    <source>
        <dbReference type="ARBA" id="ARBA00023136"/>
    </source>
</evidence>
<dbReference type="PANTHER" id="PTHR46494">
    <property type="entry name" value="CORA FAMILY METAL ION TRANSPORTER (EUROFUNG)"/>
    <property type="match status" value="1"/>
</dbReference>
<proteinExistence type="inferred from homology"/>
<keyword evidence="5 10" id="KW-0812">Transmembrane</keyword>
<dbReference type="Pfam" id="PF01544">
    <property type="entry name" value="CorA"/>
    <property type="match status" value="1"/>
</dbReference>
<evidence type="ECO:0000256" key="2">
    <source>
        <dbReference type="ARBA" id="ARBA00009765"/>
    </source>
</evidence>
<evidence type="ECO:0000313" key="11">
    <source>
        <dbReference type="EMBL" id="KAK0457484.1"/>
    </source>
</evidence>